<name>A0A3B3SA01_9TELE</name>
<proteinExistence type="predicted"/>
<reference evidence="2" key="1">
    <citation type="submission" date="2025-08" db="UniProtKB">
        <authorList>
            <consortium name="Ensembl"/>
        </authorList>
    </citation>
    <scope>IDENTIFICATION</scope>
</reference>
<dbReference type="GeneTree" id="ENSGT00740000117097"/>
<organism evidence="2 3">
    <name type="scientific">Paramormyrops kingsleyae</name>
    <dbReference type="NCBI Taxonomy" id="1676925"/>
    <lineage>
        <taxon>Eukaryota</taxon>
        <taxon>Metazoa</taxon>
        <taxon>Chordata</taxon>
        <taxon>Craniata</taxon>
        <taxon>Vertebrata</taxon>
        <taxon>Euteleostomi</taxon>
        <taxon>Actinopterygii</taxon>
        <taxon>Neopterygii</taxon>
        <taxon>Teleostei</taxon>
        <taxon>Osteoglossocephala</taxon>
        <taxon>Osteoglossomorpha</taxon>
        <taxon>Osteoglossiformes</taxon>
        <taxon>Mormyridae</taxon>
        <taxon>Paramormyrops</taxon>
    </lineage>
</organism>
<feature type="compositionally biased region" description="Polar residues" evidence="1">
    <location>
        <begin position="124"/>
        <end position="139"/>
    </location>
</feature>
<keyword evidence="3" id="KW-1185">Reference proteome</keyword>
<dbReference type="AlphaFoldDB" id="A0A3B3SA01"/>
<reference evidence="2" key="2">
    <citation type="submission" date="2025-09" db="UniProtKB">
        <authorList>
            <consortium name="Ensembl"/>
        </authorList>
    </citation>
    <scope>IDENTIFICATION</scope>
</reference>
<dbReference type="GO" id="GO:0070062">
    <property type="term" value="C:extracellular exosome"/>
    <property type="evidence" value="ECO:0007669"/>
    <property type="project" value="TreeGrafter"/>
</dbReference>
<protein>
    <submittedName>
        <fullName evidence="2">Uncharacterized protein</fullName>
    </submittedName>
</protein>
<evidence type="ECO:0000313" key="2">
    <source>
        <dbReference type="Ensembl" id="ENSPKIP00000026836.1"/>
    </source>
</evidence>
<dbReference type="Ensembl" id="ENSPKIT00000007596.1">
    <property type="protein sequence ID" value="ENSPKIP00000026836.1"/>
    <property type="gene ID" value="ENSPKIG00000009149.1"/>
</dbReference>
<feature type="region of interest" description="Disordered" evidence="1">
    <location>
        <begin position="115"/>
        <end position="164"/>
    </location>
</feature>
<evidence type="ECO:0000256" key="1">
    <source>
        <dbReference type="SAM" id="MobiDB-lite"/>
    </source>
</evidence>
<evidence type="ECO:0000313" key="3">
    <source>
        <dbReference type="Proteomes" id="UP000261540"/>
    </source>
</evidence>
<dbReference type="PANTHER" id="PTHR37342">
    <property type="entry name" value="HYPOTHETICAL PROTEIN LOC689959"/>
    <property type="match status" value="1"/>
</dbReference>
<sequence length="164" mass="18309">MGQSQTGTDPDKNQISVKFLFFRWGLKPQKVTNQSRKKKGSTTLFLVCYIPHQSAETPVYDTVAETPVYSVPNKKKKKSQEEIQYAEVQVLQRQSPAGQRTLPTNTGTEYATIDFQAKRAAPSRSKSVNSATTQKTADISISPEDFLKPIPKPRLNKTSSHHLG</sequence>
<dbReference type="PANTHER" id="PTHR37342:SF1">
    <property type="entry name" value="CHROMOSOME 11 OPEN READING FRAME 52"/>
    <property type="match status" value="1"/>
</dbReference>
<dbReference type="InterPro" id="IPR028106">
    <property type="entry name" value="DUF4578"/>
</dbReference>
<accession>A0A3B3SA01</accession>
<dbReference type="Proteomes" id="UP000261540">
    <property type="component" value="Unplaced"/>
</dbReference>